<evidence type="ECO:0000313" key="2">
    <source>
        <dbReference type="EMBL" id="MDP9825805.1"/>
    </source>
</evidence>
<gene>
    <name evidence="2" type="ORF">J2S57_001554</name>
</gene>
<reference evidence="2 3" key="1">
    <citation type="submission" date="2023-07" db="EMBL/GenBank/DDBJ databases">
        <title>Sequencing the genomes of 1000 actinobacteria strains.</title>
        <authorList>
            <person name="Klenk H.-P."/>
        </authorList>
    </citation>
    <scope>NUCLEOTIDE SEQUENCE [LARGE SCALE GENOMIC DNA]</scope>
    <source>
        <strain evidence="2 3">DSM 44388</strain>
    </source>
</reference>
<dbReference type="CDD" id="cd12108">
    <property type="entry name" value="Hr-like"/>
    <property type="match status" value="1"/>
</dbReference>
<protein>
    <recommendedName>
        <fullName evidence="1">Hemerythrin-like domain-containing protein</fullName>
    </recommendedName>
</protein>
<dbReference type="RefSeq" id="WP_307239956.1">
    <property type="nucleotide sequence ID" value="NZ_JAUSQZ010000001.1"/>
</dbReference>
<dbReference type="Proteomes" id="UP001235712">
    <property type="component" value="Unassembled WGS sequence"/>
</dbReference>
<keyword evidence="3" id="KW-1185">Reference proteome</keyword>
<proteinExistence type="predicted"/>
<dbReference type="InterPro" id="IPR012312">
    <property type="entry name" value="Hemerythrin-like"/>
</dbReference>
<dbReference type="Pfam" id="PF01814">
    <property type="entry name" value="Hemerythrin"/>
    <property type="match status" value="1"/>
</dbReference>
<feature type="domain" description="Hemerythrin-like" evidence="1">
    <location>
        <begin position="14"/>
        <end position="146"/>
    </location>
</feature>
<dbReference type="Gene3D" id="1.20.120.520">
    <property type="entry name" value="nmb1532 protein domain like"/>
    <property type="match status" value="1"/>
</dbReference>
<accession>A0ABT9NZE9</accession>
<evidence type="ECO:0000259" key="1">
    <source>
        <dbReference type="Pfam" id="PF01814"/>
    </source>
</evidence>
<sequence>MSQAQDVKMADSRDMVGAHDMFRLHYGKLPALVRGVAPGDVERAGVVTGHIELLAALLHGHHGSEDDHVWPLLHERCLEEVQPLVSTMEAQHDQLDVGLQELVAGARSWAVSAGEAERDALAAVADRVDAALREHLELEENQVLRLIDTYLTDAEWKATVAAASGKLTPESGALAIGMMLDQADAPMQEIIREGVPEEFWREVRPAAVAAYQDYAKRVYG</sequence>
<evidence type="ECO:0000313" key="3">
    <source>
        <dbReference type="Proteomes" id="UP001235712"/>
    </source>
</evidence>
<comment type="caution">
    <text evidence="2">The sequence shown here is derived from an EMBL/GenBank/DDBJ whole genome shotgun (WGS) entry which is preliminary data.</text>
</comment>
<organism evidence="2 3">
    <name type="scientific">Kineosporia succinea</name>
    <dbReference type="NCBI Taxonomy" id="84632"/>
    <lineage>
        <taxon>Bacteria</taxon>
        <taxon>Bacillati</taxon>
        <taxon>Actinomycetota</taxon>
        <taxon>Actinomycetes</taxon>
        <taxon>Kineosporiales</taxon>
        <taxon>Kineosporiaceae</taxon>
        <taxon>Kineosporia</taxon>
    </lineage>
</organism>
<name>A0ABT9NZE9_9ACTN</name>
<dbReference type="EMBL" id="JAUSQZ010000001">
    <property type="protein sequence ID" value="MDP9825805.1"/>
    <property type="molecule type" value="Genomic_DNA"/>
</dbReference>